<evidence type="ECO:0000256" key="2">
    <source>
        <dbReference type="SAM" id="Phobius"/>
    </source>
</evidence>
<accession>A0A6A6NY03</accession>
<dbReference type="AlphaFoldDB" id="A0A6A6NY03"/>
<protein>
    <submittedName>
        <fullName evidence="3">Uncharacterized protein</fullName>
    </submittedName>
</protein>
<organism evidence="3 4">
    <name type="scientific">Lineolata rhizophorae</name>
    <dbReference type="NCBI Taxonomy" id="578093"/>
    <lineage>
        <taxon>Eukaryota</taxon>
        <taxon>Fungi</taxon>
        <taxon>Dikarya</taxon>
        <taxon>Ascomycota</taxon>
        <taxon>Pezizomycotina</taxon>
        <taxon>Dothideomycetes</taxon>
        <taxon>Dothideomycetes incertae sedis</taxon>
        <taxon>Lineolatales</taxon>
        <taxon>Lineolataceae</taxon>
        <taxon>Lineolata</taxon>
    </lineage>
</organism>
<feature type="compositionally biased region" description="Gly residues" evidence="1">
    <location>
        <begin position="116"/>
        <end position="132"/>
    </location>
</feature>
<keyword evidence="2" id="KW-1133">Transmembrane helix</keyword>
<keyword evidence="4" id="KW-1185">Reference proteome</keyword>
<gene>
    <name evidence="3" type="ORF">BDY21DRAFT_347985</name>
</gene>
<dbReference type="EMBL" id="MU001684">
    <property type="protein sequence ID" value="KAF2456133.1"/>
    <property type="molecule type" value="Genomic_DNA"/>
</dbReference>
<evidence type="ECO:0000256" key="1">
    <source>
        <dbReference type="SAM" id="MobiDB-lite"/>
    </source>
</evidence>
<keyword evidence="2" id="KW-0812">Transmembrane</keyword>
<name>A0A6A6NY03_9PEZI</name>
<feature type="compositionally biased region" description="Polar residues" evidence="1">
    <location>
        <begin position="51"/>
        <end position="63"/>
    </location>
</feature>
<reference evidence="3" key="1">
    <citation type="journal article" date="2020" name="Stud. Mycol.">
        <title>101 Dothideomycetes genomes: a test case for predicting lifestyles and emergence of pathogens.</title>
        <authorList>
            <person name="Haridas S."/>
            <person name="Albert R."/>
            <person name="Binder M."/>
            <person name="Bloem J."/>
            <person name="Labutti K."/>
            <person name="Salamov A."/>
            <person name="Andreopoulos B."/>
            <person name="Baker S."/>
            <person name="Barry K."/>
            <person name="Bills G."/>
            <person name="Bluhm B."/>
            <person name="Cannon C."/>
            <person name="Castanera R."/>
            <person name="Culley D."/>
            <person name="Daum C."/>
            <person name="Ezra D."/>
            <person name="Gonzalez J."/>
            <person name="Henrissat B."/>
            <person name="Kuo A."/>
            <person name="Liang C."/>
            <person name="Lipzen A."/>
            <person name="Lutzoni F."/>
            <person name="Magnuson J."/>
            <person name="Mondo S."/>
            <person name="Nolan M."/>
            <person name="Ohm R."/>
            <person name="Pangilinan J."/>
            <person name="Park H.-J."/>
            <person name="Ramirez L."/>
            <person name="Alfaro M."/>
            <person name="Sun H."/>
            <person name="Tritt A."/>
            <person name="Yoshinaga Y."/>
            <person name="Zwiers L.-H."/>
            <person name="Turgeon B."/>
            <person name="Goodwin S."/>
            <person name="Spatafora J."/>
            <person name="Crous P."/>
            <person name="Grigoriev I."/>
        </authorList>
    </citation>
    <scope>NUCLEOTIDE SEQUENCE</scope>
    <source>
        <strain evidence="3">ATCC 16933</strain>
    </source>
</reference>
<keyword evidence="2" id="KW-0472">Membrane</keyword>
<proteinExistence type="predicted"/>
<evidence type="ECO:0000313" key="4">
    <source>
        <dbReference type="Proteomes" id="UP000799766"/>
    </source>
</evidence>
<feature type="compositionally biased region" description="Pro residues" evidence="1">
    <location>
        <begin position="39"/>
        <end position="50"/>
    </location>
</feature>
<feature type="transmembrane region" description="Helical" evidence="2">
    <location>
        <begin position="151"/>
        <end position="172"/>
    </location>
</feature>
<evidence type="ECO:0000313" key="3">
    <source>
        <dbReference type="EMBL" id="KAF2456133.1"/>
    </source>
</evidence>
<feature type="region of interest" description="Disordered" evidence="1">
    <location>
        <begin position="108"/>
        <end position="138"/>
    </location>
</feature>
<dbReference type="Proteomes" id="UP000799766">
    <property type="component" value="Unassembled WGS sequence"/>
</dbReference>
<feature type="region of interest" description="Disordered" evidence="1">
    <location>
        <begin position="39"/>
        <end position="70"/>
    </location>
</feature>
<sequence length="178" mass="19354">MLYRYLNLAPPPLAPSTSKPSRRCPHPFIYQHLLTPSGPPSLPLPAPPPSYTNQLPTSSQPSASRAPRYLRPRSTLRPRPCLRFLIRTPLVVSVARQWCAASRRGRWAGWSSSGSEVGGGPTGSVSGPGGGGWDERGRESRWAGELGAENVFLFLFFFAFAAVACAGAEWTVGRNFFV</sequence>